<dbReference type="PRINTS" id="PR00081">
    <property type="entry name" value="GDHRDH"/>
</dbReference>
<dbReference type="CDD" id="cd05233">
    <property type="entry name" value="SDR_c"/>
    <property type="match status" value="1"/>
</dbReference>
<dbReference type="InterPro" id="IPR036291">
    <property type="entry name" value="NAD(P)-bd_dom_sf"/>
</dbReference>
<dbReference type="PANTHER" id="PTHR44196">
    <property type="entry name" value="DEHYDROGENASE/REDUCTASE SDR FAMILY MEMBER 7B"/>
    <property type="match status" value="1"/>
</dbReference>
<dbReference type="RefSeq" id="WP_220339372.1">
    <property type="nucleotide sequence ID" value="NZ_JAEUAX010000004.1"/>
</dbReference>
<dbReference type="Pfam" id="PF00106">
    <property type="entry name" value="adh_short"/>
    <property type="match status" value="1"/>
</dbReference>
<accession>A0ABS7HXL6</accession>
<proteinExistence type="inferred from homology"/>
<gene>
    <name evidence="4" type="ORF">JNB61_08730</name>
</gene>
<comment type="similarity">
    <text evidence="1 3">Belongs to the short-chain dehydrogenases/reductases (SDR) family.</text>
</comment>
<dbReference type="EMBL" id="JAEUAX010000004">
    <property type="protein sequence ID" value="MBW9109855.1"/>
    <property type="molecule type" value="Genomic_DNA"/>
</dbReference>
<keyword evidence="5" id="KW-1185">Reference proteome</keyword>
<reference evidence="4 5" key="1">
    <citation type="journal article" date="2021" name="MBio">
        <title>Poor Competitiveness of Bradyrhizobium in Pigeon Pea Root Colonization in Indian Soils.</title>
        <authorList>
            <person name="Chalasani D."/>
            <person name="Basu A."/>
            <person name="Pullabhotla S.V.S.R.N."/>
            <person name="Jorrin B."/>
            <person name="Neal A.L."/>
            <person name="Poole P.S."/>
            <person name="Podile A.R."/>
            <person name="Tkacz A."/>
        </authorList>
    </citation>
    <scope>NUCLEOTIDE SEQUENCE [LARGE SCALE GENOMIC DNA]</scope>
    <source>
        <strain evidence="4 5">HU12</strain>
    </source>
</reference>
<keyword evidence="2" id="KW-0560">Oxidoreductase</keyword>
<dbReference type="PANTHER" id="PTHR44196:SF2">
    <property type="entry name" value="SHORT-CHAIN DEHYDROGENASE-RELATED"/>
    <property type="match status" value="1"/>
</dbReference>
<evidence type="ECO:0000313" key="5">
    <source>
        <dbReference type="Proteomes" id="UP000777440"/>
    </source>
</evidence>
<evidence type="ECO:0000256" key="1">
    <source>
        <dbReference type="ARBA" id="ARBA00006484"/>
    </source>
</evidence>
<name>A0ABS7HXL6_9MICO</name>
<evidence type="ECO:0000256" key="3">
    <source>
        <dbReference type="RuleBase" id="RU000363"/>
    </source>
</evidence>
<protein>
    <submittedName>
        <fullName evidence="4">SDR family oxidoreductase</fullName>
    </submittedName>
</protein>
<dbReference type="PIRSF" id="PIRSF000126">
    <property type="entry name" value="11-beta-HSD1"/>
    <property type="match status" value="1"/>
</dbReference>
<dbReference type="InterPro" id="IPR002347">
    <property type="entry name" value="SDR_fam"/>
</dbReference>
<dbReference type="Proteomes" id="UP000777440">
    <property type="component" value="Unassembled WGS sequence"/>
</dbReference>
<evidence type="ECO:0000313" key="4">
    <source>
        <dbReference type="EMBL" id="MBW9109855.1"/>
    </source>
</evidence>
<comment type="caution">
    <text evidence="4">The sequence shown here is derived from an EMBL/GenBank/DDBJ whole genome shotgun (WGS) entry which is preliminary data.</text>
</comment>
<dbReference type="SUPFAM" id="SSF51735">
    <property type="entry name" value="NAD(P)-binding Rossmann-fold domains"/>
    <property type="match status" value="1"/>
</dbReference>
<sequence>MAKTALITGASSGLGAEYARQLAAKGAHLVLVARDRQALEQLAVRLRSAYGVEVEVLAADLLKRRQRERVEARVADESRPIEILVNNAGFGLALAFERNDIDDEVRHLELHVEVPMRLTHAALGAMLARGHGRIINVASVAAFIPRSTYGACKGWLVSFSRWANGRYSPRGVTVTAVCPGYTHTNFHERLGLPPGQEGIPDGLWLDAREVVAESLRDAARGLPVSIPSLRYKLLVTLARFAPPSVAARIGERGR</sequence>
<organism evidence="4 5">
    <name type="scientific">Microbacterium ureisolvens</name>
    <dbReference type="NCBI Taxonomy" id="2781186"/>
    <lineage>
        <taxon>Bacteria</taxon>
        <taxon>Bacillati</taxon>
        <taxon>Actinomycetota</taxon>
        <taxon>Actinomycetes</taxon>
        <taxon>Micrococcales</taxon>
        <taxon>Microbacteriaceae</taxon>
        <taxon>Microbacterium</taxon>
    </lineage>
</organism>
<evidence type="ECO:0000256" key="2">
    <source>
        <dbReference type="ARBA" id="ARBA00023002"/>
    </source>
</evidence>
<dbReference type="PRINTS" id="PR00080">
    <property type="entry name" value="SDRFAMILY"/>
</dbReference>
<dbReference type="Gene3D" id="3.40.50.720">
    <property type="entry name" value="NAD(P)-binding Rossmann-like Domain"/>
    <property type="match status" value="1"/>
</dbReference>